<feature type="domain" description="Bromo" evidence="4">
    <location>
        <begin position="126"/>
        <end position="198"/>
    </location>
</feature>
<accession>A0A1R3GM97</accession>
<dbReference type="PANTHER" id="PTHR47809">
    <property type="entry name" value="DNA-BINDING BROMODOMAIN-CONTAINING PROTEIN"/>
    <property type="match status" value="1"/>
</dbReference>
<keyword evidence="1 2" id="KW-0103">Bromodomain</keyword>
<dbReference type="Pfam" id="PF00439">
    <property type="entry name" value="Bromodomain"/>
    <property type="match status" value="1"/>
</dbReference>
<proteinExistence type="predicted"/>
<dbReference type="PRINTS" id="PR00503">
    <property type="entry name" value="BROMODOMAIN"/>
</dbReference>
<dbReference type="Gramene" id="OMO59192">
    <property type="protein sequence ID" value="OMO59192"/>
    <property type="gene ID" value="CCACVL1_25011"/>
</dbReference>
<dbReference type="AlphaFoldDB" id="A0A1R3GM97"/>
<dbReference type="EMBL" id="AWWV01014012">
    <property type="protein sequence ID" value="OMO59192.1"/>
    <property type="molecule type" value="Genomic_DNA"/>
</dbReference>
<evidence type="ECO:0000256" key="1">
    <source>
        <dbReference type="ARBA" id="ARBA00023117"/>
    </source>
</evidence>
<organism evidence="5 6">
    <name type="scientific">Corchorus capsularis</name>
    <name type="common">Jute</name>
    <dbReference type="NCBI Taxonomy" id="210143"/>
    <lineage>
        <taxon>Eukaryota</taxon>
        <taxon>Viridiplantae</taxon>
        <taxon>Streptophyta</taxon>
        <taxon>Embryophyta</taxon>
        <taxon>Tracheophyta</taxon>
        <taxon>Spermatophyta</taxon>
        <taxon>Magnoliopsida</taxon>
        <taxon>eudicotyledons</taxon>
        <taxon>Gunneridae</taxon>
        <taxon>Pentapetalae</taxon>
        <taxon>rosids</taxon>
        <taxon>malvids</taxon>
        <taxon>Malvales</taxon>
        <taxon>Malvaceae</taxon>
        <taxon>Grewioideae</taxon>
        <taxon>Apeibeae</taxon>
        <taxon>Corchorus</taxon>
    </lineage>
</organism>
<evidence type="ECO:0000313" key="5">
    <source>
        <dbReference type="EMBL" id="OMO59192.1"/>
    </source>
</evidence>
<evidence type="ECO:0000313" key="6">
    <source>
        <dbReference type="Proteomes" id="UP000188268"/>
    </source>
</evidence>
<dbReference type="OrthoDB" id="1913335at2759"/>
<sequence length="467" mass="52137">MRTKRRRGWVKAPPARKRASSANNKKALNQNEEAYSSFINQNNKEKSVSASSNDVELVDEDHSHSSSDSDESLSVEDSSSDDSAFVDRRSRKSTKGRDNGKQQASNLPKKQRIDDVKSSRVIKKVMKMDEAQPFNVPVDYALEKPEYRNVIDTPMDFGTICINLENSVKYMNSEDVFNDVQYIWENCCKCNKKGEYIVYLMKRVKKKFMKYWTAAGLCIEQSRKVNVGTSYEPSMTDYATRNSRHEPLTPVGLAVLGSSQISQDRLGYPPHQPLAPLAYSQGQPHQLQQSPPSTAWPQFSQFPPVSDRQFSQPLPLTNLPQFSQSQAGTGFNTAGTMIKDGGTKSNLGSRGEKKSRGGGNMCTSYQSTMDDTDVVTARRPSTTHPPPMLPSSIHPHIKQSSRAQLSAEPPLEASNSQATEDDDEIGGHNSTRSTRGLNRGINTPPNLADRKTIYIVDNRYHVKDYSL</sequence>
<protein>
    <recommendedName>
        <fullName evidence="4">Bromo domain-containing protein</fullName>
    </recommendedName>
</protein>
<feature type="compositionally biased region" description="Acidic residues" evidence="3">
    <location>
        <begin position="68"/>
        <end position="80"/>
    </location>
</feature>
<feature type="region of interest" description="Disordered" evidence="3">
    <location>
        <begin position="1"/>
        <end position="116"/>
    </location>
</feature>
<feature type="compositionally biased region" description="Polar residues" evidence="3">
    <location>
        <begin position="20"/>
        <end position="54"/>
    </location>
</feature>
<dbReference type="InterPro" id="IPR036427">
    <property type="entry name" value="Bromodomain-like_sf"/>
</dbReference>
<name>A0A1R3GM97_COCAP</name>
<dbReference type="STRING" id="210143.A0A1R3GM97"/>
<dbReference type="SUPFAM" id="SSF47370">
    <property type="entry name" value="Bromodomain"/>
    <property type="match status" value="1"/>
</dbReference>
<evidence type="ECO:0000256" key="2">
    <source>
        <dbReference type="PROSITE-ProRule" id="PRU00035"/>
    </source>
</evidence>
<feature type="region of interest" description="Disordered" evidence="3">
    <location>
        <begin position="320"/>
        <end position="446"/>
    </location>
</feature>
<gene>
    <name evidence="5" type="ORF">CCACVL1_25011</name>
</gene>
<dbReference type="InterPro" id="IPR001487">
    <property type="entry name" value="Bromodomain"/>
</dbReference>
<comment type="caution">
    <text evidence="5">The sequence shown here is derived from an EMBL/GenBank/DDBJ whole genome shotgun (WGS) entry which is preliminary data.</text>
</comment>
<dbReference type="PANTHER" id="PTHR47809:SF2">
    <property type="entry name" value="DNA-BINDING BROMODOMAIN-CONTAINING PROTEIN"/>
    <property type="match status" value="1"/>
</dbReference>
<dbReference type="Proteomes" id="UP000188268">
    <property type="component" value="Unassembled WGS sequence"/>
</dbReference>
<feature type="compositionally biased region" description="Basic residues" evidence="3">
    <location>
        <begin position="1"/>
        <end position="19"/>
    </location>
</feature>
<evidence type="ECO:0000259" key="4">
    <source>
        <dbReference type="PROSITE" id="PS50014"/>
    </source>
</evidence>
<keyword evidence="6" id="KW-1185">Reference proteome</keyword>
<feature type="compositionally biased region" description="Polar residues" evidence="3">
    <location>
        <begin position="280"/>
        <end position="296"/>
    </location>
</feature>
<reference evidence="5 6" key="1">
    <citation type="submission" date="2013-09" db="EMBL/GenBank/DDBJ databases">
        <title>Corchorus capsularis genome sequencing.</title>
        <authorList>
            <person name="Alam M."/>
            <person name="Haque M.S."/>
            <person name="Islam M.S."/>
            <person name="Emdad E.M."/>
            <person name="Islam M.M."/>
            <person name="Ahmed B."/>
            <person name="Halim A."/>
            <person name="Hossen Q.M.M."/>
            <person name="Hossain M.Z."/>
            <person name="Ahmed R."/>
            <person name="Khan M.M."/>
            <person name="Islam R."/>
            <person name="Rashid M.M."/>
            <person name="Khan S.A."/>
            <person name="Rahman M.S."/>
            <person name="Alam M."/>
        </authorList>
    </citation>
    <scope>NUCLEOTIDE SEQUENCE [LARGE SCALE GENOMIC DNA]</scope>
    <source>
        <strain evidence="6">cv. CVL-1</strain>
        <tissue evidence="5">Whole seedling</tissue>
    </source>
</reference>
<feature type="region of interest" description="Disordered" evidence="3">
    <location>
        <begin position="272"/>
        <end position="296"/>
    </location>
</feature>
<feature type="compositionally biased region" description="Polar residues" evidence="3">
    <location>
        <begin position="320"/>
        <end position="335"/>
    </location>
</feature>
<dbReference type="SMART" id="SM00297">
    <property type="entry name" value="BROMO"/>
    <property type="match status" value="1"/>
</dbReference>
<dbReference type="PROSITE" id="PS50014">
    <property type="entry name" value="BROMODOMAIN_2"/>
    <property type="match status" value="1"/>
</dbReference>
<evidence type="ECO:0000256" key="3">
    <source>
        <dbReference type="SAM" id="MobiDB-lite"/>
    </source>
</evidence>
<feature type="compositionally biased region" description="Polar residues" evidence="3">
    <location>
        <begin position="428"/>
        <end position="445"/>
    </location>
</feature>
<dbReference type="Gene3D" id="1.20.920.10">
    <property type="entry name" value="Bromodomain-like"/>
    <property type="match status" value="1"/>
</dbReference>